<reference evidence="3" key="2">
    <citation type="submission" date="2021-03" db="UniProtKB">
        <authorList>
            <consortium name="EnsemblPlants"/>
        </authorList>
    </citation>
    <scope>IDENTIFICATION</scope>
</reference>
<dbReference type="PANTHER" id="PTHR48258">
    <property type="entry name" value="DUF4218 DOMAIN-CONTAINING PROTEIN-RELATED"/>
    <property type="match status" value="1"/>
</dbReference>
<dbReference type="InterPro" id="IPR025452">
    <property type="entry name" value="DUF4218"/>
</dbReference>
<feature type="region of interest" description="Disordered" evidence="1">
    <location>
        <begin position="660"/>
        <end position="716"/>
    </location>
</feature>
<evidence type="ECO:0000259" key="2">
    <source>
        <dbReference type="Pfam" id="PF13960"/>
    </source>
</evidence>
<keyword evidence="4" id="KW-1185">Reference proteome</keyword>
<feature type="compositionally biased region" description="Acidic residues" evidence="1">
    <location>
        <begin position="667"/>
        <end position="676"/>
    </location>
</feature>
<dbReference type="EnsemblPlants" id="AUR62041975-RA">
    <property type="protein sequence ID" value="AUR62041975-RA:cds"/>
    <property type="gene ID" value="AUR62041975"/>
</dbReference>
<feature type="domain" description="DUF4218" evidence="2">
    <location>
        <begin position="373"/>
        <end position="478"/>
    </location>
</feature>
<dbReference type="InterPro" id="IPR004242">
    <property type="entry name" value="Transposase_21"/>
</dbReference>
<dbReference type="Pfam" id="PF13960">
    <property type="entry name" value="DUF4218"/>
    <property type="match status" value="1"/>
</dbReference>
<name>A0A803N871_CHEQI</name>
<dbReference type="AlphaFoldDB" id="A0A803N871"/>
<accession>A0A803N871</accession>
<feature type="region of interest" description="Disordered" evidence="1">
    <location>
        <begin position="234"/>
        <end position="268"/>
    </location>
</feature>
<evidence type="ECO:0000313" key="4">
    <source>
        <dbReference type="Proteomes" id="UP000596660"/>
    </source>
</evidence>
<proteinExistence type="predicted"/>
<evidence type="ECO:0000256" key="1">
    <source>
        <dbReference type="SAM" id="MobiDB-lite"/>
    </source>
</evidence>
<evidence type="ECO:0000313" key="3">
    <source>
        <dbReference type="EnsemblPlants" id="AUR62041975-RA:cds"/>
    </source>
</evidence>
<sequence>MCQETARYMTWHADGRETDHLLHHPADSQAWREFDSLYKEFSDDPHNVRLGLATDGFSPFNSMSIVHSTWPVMLINYNLPPWMIMKPENLMLALLISGPSSPSNDLDIYLQPLMKDLKDLWEFGLETYDSSSNQRFHMHAALMTNVSAFPAYAMLSGWSTKGYLACPECHYELDSEWLPYSAKNVYRANRKFLPPFHPWRRDKRNFDGKVEERQQPTPLNGIDVANLLRDFPNEFGKKQKKPRRDVDDPNPWKKRTKDHKSARRDLVELNLMPELQPRELEDGGEEFPRSRFWMSLEQKRKFCHVFKNAKIPQGYASNIGRCVQVGERKIAGYKSHDAHFMMNYLLPIAVKTTLSKDVATPLIKLCAFFKSIWSKKVDPQHLETLQSELVETLCLLERIFPPAFFDIMVHLPLHLVGQIKLGGPVSSRCMYGIERYLHGLKQDVRNKARPEGSMAEGYLAKECVAFVARFLNGSNSATPQVNDCSTSQSFLPKVGRPVKGKGRTSKKKDREHILDHNQWVQAHRYVLFNCDCEEVEKYISEHKEFVSARGKRKWNSVQDHSKDFVDWFREKVDFIVEEGQHIIPNNIIWLSKGPSYIAKKVYRMKGSKAKAFNSQSHLPDYELQRLRKLKHNAERMSAQGSRSLANKILQQKTRDILCSSVRQTDDGSSEDFDTEQETLGSEKRQVSSQQHPVPTREIQRKQQEQQLGSTKASVKKRAFCSPGSMSAYLEFRKRQKDEALMMSSEVHEKGQNYDAEQLNETDCALQFDCEGNDEGNEAAERAFMAQFGMEGQPVGPTKEIVQELKFFLGTVARDSELAPLNYRNFPSLSTLDKILDYVQVEHKPNTISDQMFLDLLQYWHTDEAKAISQSNKKQQQDPDKKEPSQAKVYKESRKRSAERTYISSFEKAKENIDKIDALESAQSQEDGNVCNDPYSEVIHLLNAKVVCIYMARV</sequence>
<feature type="compositionally biased region" description="Basic residues" evidence="1">
    <location>
        <begin position="252"/>
        <end position="262"/>
    </location>
</feature>
<protein>
    <recommendedName>
        <fullName evidence="2">DUF4218 domain-containing protein</fullName>
    </recommendedName>
</protein>
<feature type="region of interest" description="Disordered" evidence="1">
    <location>
        <begin position="867"/>
        <end position="895"/>
    </location>
</feature>
<reference evidence="3" key="1">
    <citation type="journal article" date="2017" name="Nature">
        <title>The genome of Chenopodium quinoa.</title>
        <authorList>
            <person name="Jarvis D.E."/>
            <person name="Ho Y.S."/>
            <person name="Lightfoot D.J."/>
            <person name="Schmoeckel S.M."/>
            <person name="Li B."/>
            <person name="Borm T.J.A."/>
            <person name="Ohyanagi H."/>
            <person name="Mineta K."/>
            <person name="Michell C.T."/>
            <person name="Saber N."/>
            <person name="Kharbatia N.M."/>
            <person name="Rupper R.R."/>
            <person name="Sharp A.R."/>
            <person name="Dally N."/>
            <person name="Boughton B.A."/>
            <person name="Woo Y.H."/>
            <person name="Gao G."/>
            <person name="Schijlen E.G.W.M."/>
            <person name="Guo X."/>
            <person name="Momin A.A."/>
            <person name="Negrao S."/>
            <person name="Al-Babili S."/>
            <person name="Gehring C."/>
            <person name="Roessner U."/>
            <person name="Jung C."/>
            <person name="Murphy K."/>
            <person name="Arold S.T."/>
            <person name="Gojobori T."/>
            <person name="van der Linden C.G."/>
            <person name="van Loo E.N."/>
            <person name="Jellen E.N."/>
            <person name="Maughan P.J."/>
            <person name="Tester M."/>
        </authorList>
    </citation>
    <scope>NUCLEOTIDE SEQUENCE [LARGE SCALE GENOMIC DNA]</scope>
    <source>
        <strain evidence="3">cv. PI 614886</strain>
    </source>
</reference>
<dbReference type="Proteomes" id="UP000596660">
    <property type="component" value="Unplaced"/>
</dbReference>
<dbReference type="Pfam" id="PF02992">
    <property type="entry name" value="Transposase_21"/>
    <property type="match status" value="1"/>
</dbReference>
<dbReference type="PANTHER" id="PTHR48258:SF8">
    <property type="entry name" value="DUF4216 DOMAIN-CONTAINING PROTEIN"/>
    <property type="match status" value="1"/>
</dbReference>
<organism evidence="3 4">
    <name type="scientific">Chenopodium quinoa</name>
    <name type="common">Quinoa</name>
    <dbReference type="NCBI Taxonomy" id="63459"/>
    <lineage>
        <taxon>Eukaryota</taxon>
        <taxon>Viridiplantae</taxon>
        <taxon>Streptophyta</taxon>
        <taxon>Embryophyta</taxon>
        <taxon>Tracheophyta</taxon>
        <taxon>Spermatophyta</taxon>
        <taxon>Magnoliopsida</taxon>
        <taxon>eudicotyledons</taxon>
        <taxon>Gunneridae</taxon>
        <taxon>Pentapetalae</taxon>
        <taxon>Caryophyllales</taxon>
        <taxon>Chenopodiaceae</taxon>
        <taxon>Chenopodioideae</taxon>
        <taxon>Atripliceae</taxon>
        <taxon>Chenopodium</taxon>
    </lineage>
</organism>
<dbReference type="Gramene" id="AUR62041975-RA">
    <property type="protein sequence ID" value="AUR62041975-RA:cds"/>
    <property type="gene ID" value="AUR62041975"/>
</dbReference>
<feature type="compositionally biased region" description="Basic and acidic residues" evidence="1">
    <location>
        <begin position="874"/>
        <end position="895"/>
    </location>
</feature>